<dbReference type="EMBL" id="JAIWYP010000007">
    <property type="protein sequence ID" value="KAH3802178.1"/>
    <property type="molecule type" value="Genomic_DNA"/>
</dbReference>
<dbReference type="Proteomes" id="UP000828390">
    <property type="component" value="Unassembled WGS sequence"/>
</dbReference>
<gene>
    <name evidence="1" type="ORF">DPMN_155850</name>
</gene>
<comment type="caution">
    <text evidence="1">The sequence shown here is derived from an EMBL/GenBank/DDBJ whole genome shotgun (WGS) entry which is preliminary data.</text>
</comment>
<dbReference type="PANTHER" id="PTHR26392">
    <property type="entry name" value="MITOGEN-ACTIVATED PROTEIN KINASE KINASE KINASE 7-RELATED"/>
    <property type="match status" value="1"/>
</dbReference>
<reference evidence="1" key="1">
    <citation type="journal article" date="2019" name="bioRxiv">
        <title>The Genome of the Zebra Mussel, Dreissena polymorpha: A Resource for Invasive Species Research.</title>
        <authorList>
            <person name="McCartney M.A."/>
            <person name="Auch B."/>
            <person name="Kono T."/>
            <person name="Mallez S."/>
            <person name="Zhang Y."/>
            <person name="Obille A."/>
            <person name="Becker A."/>
            <person name="Abrahante J.E."/>
            <person name="Garbe J."/>
            <person name="Badalamenti J.P."/>
            <person name="Herman A."/>
            <person name="Mangelson H."/>
            <person name="Liachko I."/>
            <person name="Sullivan S."/>
            <person name="Sone E.D."/>
            <person name="Koren S."/>
            <person name="Silverstein K.A.T."/>
            <person name="Beckman K.B."/>
            <person name="Gohl D.M."/>
        </authorList>
    </citation>
    <scope>NUCLEOTIDE SEQUENCE</scope>
    <source>
        <strain evidence="1">Duluth1</strain>
        <tissue evidence="1">Whole animal</tissue>
    </source>
</reference>
<evidence type="ECO:0000313" key="2">
    <source>
        <dbReference type="Proteomes" id="UP000828390"/>
    </source>
</evidence>
<dbReference type="AlphaFoldDB" id="A0A9D4FNN4"/>
<dbReference type="InterPro" id="IPR027417">
    <property type="entry name" value="P-loop_NTPase"/>
</dbReference>
<keyword evidence="2" id="KW-1185">Reference proteome</keyword>
<evidence type="ECO:0000313" key="1">
    <source>
        <dbReference type="EMBL" id="KAH3802178.1"/>
    </source>
</evidence>
<sequence length="443" mass="50258">MTTSGESFGEVHGRIVRRQQTISEELDSERTFVDDIQAARDDEGPLSDLALYNMEDIFSTDTQAKVSLLKNYGQVIQMVNDLHKELTTLLARLYGDVSLKLKENAAAVSEKCKIVVSGDSNSGMNSVINTVLRTDILPNSHVLSPGTICCVHTVASDADGYFVIQMENGSSERYSYPKEPGTFHGLLCDIMQGKKSQRIETYCHLPVFGNTENVTIVSIPGEDKIISKGFMESVADASVLIYVINSACSDDVQENKLMQLCKQLQSETGMNNLNSFDSKYMMFVCNNWELVEKKERSDPGAGNRYWKEIVLKIQKYFPGISEHDQLYKLSTTEARRCRRSGTVMSDLFKKVHERLRALIRSSHKGKMQKHYRWLDSLLQHVQTHVLVRIQFANDGSKSNNEVKQGFEKLQRFVLESKKMKEDLKQQAYARCTHMVLLIETHLN</sequence>
<organism evidence="1 2">
    <name type="scientific">Dreissena polymorpha</name>
    <name type="common">Zebra mussel</name>
    <name type="synonym">Mytilus polymorpha</name>
    <dbReference type="NCBI Taxonomy" id="45954"/>
    <lineage>
        <taxon>Eukaryota</taxon>
        <taxon>Metazoa</taxon>
        <taxon>Spiralia</taxon>
        <taxon>Lophotrochozoa</taxon>
        <taxon>Mollusca</taxon>
        <taxon>Bivalvia</taxon>
        <taxon>Autobranchia</taxon>
        <taxon>Heteroconchia</taxon>
        <taxon>Euheterodonta</taxon>
        <taxon>Imparidentia</taxon>
        <taxon>Neoheterodontei</taxon>
        <taxon>Myida</taxon>
        <taxon>Dreissenoidea</taxon>
        <taxon>Dreissenidae</taxon>
        <taxon>Dreissena</taxon>
    </lineage>
</organism>
<protein>
    <submittedName>
        <fullName evidence="1">Uncharacterized protein</fullName>
    </submittedName>
</protein>
<name>A0A9D4FNN4_DREPO</name>
<reference evidence="1" key="2">
    <citation type="submission" date="2020-11" db="EMBL/GenBank/DDBJ databases">
        <authorList>
            <person name="McCartney M.A."/>
            <person name="Auch B."/>
            <person name="Kono T."/>
            <person name="Mallez S."/>
            <person name="Becker A."/>
            <person name="Gohl D.M."/>
            <person name="Silverstein K.A.T."/>
            <person name="Koren S."/>
            <person name="Bechman K.B."/>
            <person name="Herman A."/>
            <person name="Abrahante J.E."/>
            <person name="Garbe J."/>
        </authorList>
    </citation>
    <scope>NUCLEOTIDE SEQUENCE</scope>
    <source>
        <strain evidence="1">Duluth1</strain>
        <tissue evidence="1">Whole animal</tissue>
    </source>
</reference>
<dbReference type="PANTHER" id="PTHR26392:SF92">
    <property type="entry name" value="PROTEIN KINASE DOMAIN-CONTAINING PROTEIN"/>
    <property type="match status" value="1"/>
</dbReference>
<proteinExistence type="predicted"/>
<accession>A0A9D4FNN4</accession>
<dbReference type="Gene3D" id="3.40.50.300">
    <property type="entry name" value="P-loop containing nucleotide triphosphate hydrolases"/>
    <property type="match status" value="1"/>
</dbReference>
<dbReference type="SUPFAM" id="SSF52540">
    <property type="entry name" value="P-loop containing nucleoside triphosphate hydrolases"/>
    <property type="match status" value="1"/>
</dbReference>